<comment type="subcellular location">
    <subcellularLocation>
        <location evidence="1">Membrane</location>
    </subcellularLocation>
</comment>
<evidence type="ECO:0000313" key="4">
    <source>
        <dbReference type="EMBL" id="SVE54764.1"/>
    </source>
</evidence>
<dbReference type="GO" id="GO:0019867">
    <property type="term" value="C:outer membrane"/>
    <property type="evidence" value="ECO:0007669"/>
    <property type="project" value="InterPro"/>
</dbReference>
<evidence type="ECO:0000256" key="2">
    <source>
        <dbReference type="ARBA" id="ARBA00023136"/>
    </source>
</evidence>
<gene>
    <name evidence="4" type="ORF">METZ01_LOCUS507618</name>
</gene>
<keyword evidence="2" id="KW-0472">Membrane</keyword>
<dbReference type="AlphaFoldDB" id="A0A383EDS9"/>
<protein>
    <recommendedName>
        <fullName evidence="3">Bacterial surface antigen (D15) domain-containing protein</fullName>
    </recommendedName>
</protein>
<feature type="non-terminal residue" evidence="4">
    <location>
        <position position="231"/>
    </location>
</feature>
<dbReference type="InterPro" id="IPR000184">
    <property type="entry name" value="Bac_surfAg_D15"/>
</dbReference>
<reference evidence="4" key="1">
    <citation type="submission" date="2018-05" db="EMBL/GenBank/DDBJ databases">
        <authorList>
            <person name="Lanie J.A."/>
            <person name="Ng W.-L."/>
            <person name="Kazmierczak K.M."/>
            <person name="Andrzejewski T.M."/>
            <person name="Davidsen T.M."/>
            <person name="Wayne K.J."/>
            <person name="Tettelin H."/>
            <person name="Glass J.I."/>
            <person name="Rusch D."/>
            <person name="Podicherti R."/>
            <person name="Tsui H.-C.T."/>
            <person name="Winkler M.E."/>
        </authorList>
    </citation>
    <scope>NUCLEOTIDE SEQUENCE</scope>
</reference>
<sequence>SQSFPSFRVRWIRQLQGHWRLRAGSRLSTRDIDPNASTGSVLRSLNPRGTNGGTLLETDAALRYDTRDNYNNASSGQLLEWLIQYGIGAGGDFNGFKTTIEHRYFQRIARGVTFATRVGKDFTVGDWPFYEELDLGGSSTVRGLASARDRGESRVLINGELRWQGVPLWRRKHLWLGGLIFLDAGQIHDGLLPSGDGWRRGGGAGLRLQWASTIVRADYGQSGGRTGIYIT</sequence>
<dbReference type="Pfam" id="PF01103">
    <property type="entry name" value="Omp85"/>
    <property type="match status" value="1"/>
</dbReference>
<accession>A0A383EDS9</accession>
<evidence type="ECO:0000259" key="3">
    <source>
        <dbReference type="Pfam" id="PF01103"/>
    </source>
</evidence>
<name>A0A383EDS9_9ZZZZ</name>
<evidence type="ECO:0000256" key="1">
    <source>
        <dbReference type="ARBA" id="ARBA00004370"/>
    </source>
</evidence>
<feature type="domain" description="Bacterial surface antigen (D15)" evidence="3">
    <location>
        <begin position="7"/>
        <end position="220"/>
    </location>
</feature>
<dbReference type="Gene3D" id="2.40.160.50">
    <property type="entry name" value="membrane protein fhac: a member of the omp85/tpsb transporter family"/>
    <property type="match status" value="1"/>
</dbReference>
<organism evidence="4">
    <name type="scientific">marine metagenome</name>
    <dbReference type="NCBI Taxonomy" id="408172"/>
    <lineage>
        <taxon>unclassified sequences</taxon>
        <taxon>metagenomes</taxon>
        <taxon>ecological metagenomes</taxon>
    </lineage>
</organism>
<dbReference type="EMBL" id="UINC01224935">
    <property type="protein sequence ID" value="SVE54764.1"/>
    <property type="molecule type" value="Genomic_DNA"/>
</dbReference>
<feature type="non-terminal residue" evidence="4">
    <location>
        <position position="1"/>
    </location>
</feature>
<proteinExistence type="predicted"/>